<proteinExistence type="predicted"/>
<dbReference type="Pfam" id="PF03759">
    <property type="entry name" value="PRONE"/>
    <property type="match status" value="1"/>
</dbReference>
<evidence type="ECO:0000313" key="5">
    <source>
        <dbReference type="EMBL" id="KAL1559452.1"/>
    </source>
</evidence>
<feature type="region of interest" description="Disordered" evidence="3">
    <location>
        <begin position="1"/>
        <end position="20"/>
    </location>
</feature>
<evidence type="ECO:0000313" key="6">
    <source>
        <dbReference type="Proteomes" id="UP001567538"/>
    </source>
</evidence>
<sequence>MESLAEHKDGPGSGDTTESREIEMMKERFAKLLLCEDMSGSGQGVCPALTISNAITNLCASVFGRLWRLEPLPSEKRSLWRREMDWLLSVTDHIVELKPSWQTFPNGARVEVMSCQPRSDLYINLPALQKLDSMLLQILDGFSKTEFWYVDQGIVAPQADGSASFQKAVQRQEDKWWLPVPRLPPGGLPEAVRKLLSHKLESVNQILKASTAINSSTLAEMEVPESYLETLPKTGASLSWGCRLPLHYLRAFLL</sequence>
<gene>
    <name evidence="5" type="primary">ROPGEF7</name>
    <name evidence="5" type="ORF">AAHA92_09794</name>
</gene>
<name>A0ABD1HTA3_SALDI</name>
<dbReference type="PROSITE" id="PS51334">
    <property type="entry name" value="PRONE"/>
    <property type="match status" value="1"/>
</dbReference>
<evidence type="ECO:0000259" key="4">
    <source>
        <dbReference type="PROSITE" id="PS51334"/>
    </source>
</evidence>
<reference evidence="5 6" key="1">
    <citation type="submission" date="2024-06" db="EMBL/GenBank/DDBJ databases">
        <title>A chromosome level genome sequence of Diviner's sage (Salvia divinorum).</title>
        <authorList>
            <person name="Ford S.A."/>
            <person name="Ro D.-K."/>
            <person name="Ness R.W."/>
            <person name="Phillips M.A."/>
        </authorList>
    </citation>
    <scope>NUCLEOTIDE SEQUENCE [LARGE SCALE GENOMIC DNA]</scope>
    <source>
        <strain evidence="5">SAF-2024a</strain>
        <tissue evidence="5">Leaf</tissue>
    </source>
</reference>
<keyword evidence="6" id="KW-1185">Reference proteome</keyword>
<dbReference type="Gene3D" id="1.20.58.2010">
    <property type="entry name" value="PRONE domain, subdomain 1"/>
    <property type="match status" value="1"/>
</dbReference>
<keyword evidence="1 2" id="KW-0344">Guanine-nucleotide releasing factor</keyword>
<dbReference type="AlphaFoldDB" id="A0ABD1HTA3"/>
<dbReference type="PANTHER" id="PTHR33101:SF1">
    <property type="entry name" value="ROP GUANINE NUCLEOTIDE EXCHANGE FACTOR 5"/>
    <property type="match status" value="1"/>
</dbReference>
<dbReference type="GO" id="GO:0005085">
    <property type="term" value="F:guanyl-nucleotide exchange factor activity"/>
    <property type="evidence" value="ECO:0007669"/>
    <property type="project" value="UniProtKB-UniRule"/>
</dbReference>
<dbReference type="EMBL" id="JBEAFC010000004">
    <property type="protein sequence ID" value="KAL1559452.1"/>
    <property type="molecule type" value="Genomic_DNA"/>
</dbReference>
<evidence type="ECO:0000256" key="1">
    <source>
        <dbReference type="ARBA" id="ARBA00022658"/>
    </source>
</evidence>
<organism evidence="5 6">
    <name type="scientific">Salvia divinorum</name>
    <name type="common">Maria pastora</name>
    <name type="synonym">Diviner's sage</name>
    <dbReference type="NCBI Taxonomy" id="28513"/>
    <lineage>
        <taxon>Eukaryota</taxon>
        <taxon>Viridiplantae</taxon>
        <taxon>Streptophyta</taxon>
        <taxon>Embryophyta</taxon>
        <taxon>Tracheophyta</taxon>
        <taxon>Spermatophyta</taxon>
        <taxon>Magnoliopsida</taxon>
        <taxon>eudicotyledons</taxon>
        <taxon>Gunneridae</taxon>
        <taxon>Pentapetalae</taxon>
        <taxon>asterids</taxon>
        <taxon>lamiids</taxon>
        <taxon>Lamiales</taxon>
        <taxon>Lamiaceae</taxon>
        <taxon>Nepetoideae</taxon>
        <taxon>Mentheae</taxon>
        <taxon>Salviinae</taxon>
        <taxon>Salvia</taxon>
        <taxon>Salvia subgen. Calosphace</taxon>
    </lineage>
</organism>
<dbReference type="FunFam" id="1.20.58.2010:FF:000003">
    <property type="entry name" value="Rop guanine nucleotide exchange factor 14"/>
    <property type="match status" value="1"/>
</dbReference>
<accession>A0ABD1HTA3</accession>
<feature type="compositionally biased region" description="Basic and acidic residues" evidence="3">
    <location>
        <begin position="1"/>
        <end position="10"/>
    </location>
</feature>
<evidence type="ECO:0000256" key="2">
    <source>
        <dbReference type="PROSITE-ProRule" id="PRU00663"/>
    </source>
</evidence>
<dbReference type="InterPro" id="IPR005512">
    <property type="entry name" value="PRONE_dom"/>
</dbReference>
<dbReference type="PANTHER" id="PTHR33101">
    <property type="entry name" value="ROP GUANINE NUCLEOTIDE EXCHANGE FACTOR 1"/>
    <property type="match status" value="1"/>
</dbReference>
<dbReference type="InterPro" id="IPR038937">
    <property type="entry name" value="RopGEF"/>
</dbReference>
<comment type="caution">
    <text evidence="5">The sequence shown here is derived from an EMBL/GenBank/DDBJ whole genome shotgun (WGS) entry which is preliminary data.</text>
</comment>
<protein>
    <submittedName>
        <fullName evidence="5">Rop guanine nucleotide exchange factor 7</fullName>
    </submittedName>
</protein>
<evidence type="ECO:0000256" key="3">
    <source>
        <dbReference type="SAM" id="MobiDB-lite"/>
    </source>
</evidence>
<feature type="domain" description="PRONE" evidence="4">
    <location>
        <begin position="12"/>
        <end position="254"/>
    </location>
</feature>
<dbReference type="Proteomes" id="UP001567538">
    <property type="component" value="Unassembled WGS sequence"/>
</dbReference>